<dbReference type="AlphaFoldDB" id="A0A8J4DA36"/>
<evidence type="ECO:0000313" key="2">
    <source>
        <dbReference type="EMBL" id="GIL98715.1"/>
    </source>
</evidence>
<dbReference type="EMBL" id="BNCQ01000005">
    <property type="protein sequence ID" value="GIL98715.1"/>
    <property type="molecule type" value="Genomic_DNA"/>
</dbReference>
<evidence type="ECO:0000313" key="3">
    <source>
        <dbReference type="Proteomes" id="UP000722791"/>
    </source>
</evidence>
<proteinExistence type="predicted"/>
<organism evidence="2 3">
    <name type="scientific">Volvox reticuliferus</name>
    <dbReference type="NCBI Taxonomy" id="1737510"/>
    <lineage>
        <taxon>Eukaryota</taxon>
        <taxon>Viridiplantae</taxon>
        <taxon>Chlorophyta</taxon>
        <taxon>core chlorophytes</taxon>
        <taxon>Chlorophyceae</taxon>
        <taxon>CS clade</taxon>
        <taxon>Chlamydomonadales</taxon>
        <taxon>Volvocaceae</taxon>
        <taxon>Volvox</taxon>
    </lineage>
</organism>
<dbReference type="Proteomes" id="UP000722791">
    <property type="component" value="Unassembled WGS sequence"/>
</dbReference>
<name>A0A8J4DA36_9CHLO</name>
<reference evidence="2" key="1">
    <citation type="journal article" date="2021" name="Proc. Natl. Acad. Sci. U.S.A.">
        <title>Three genomes in the algal genus Volvox reveal the fate of a haploid sex-determining region after a transition to homothallism.</title>
        <authorList>
            <person name="Yamamoto K."/>
            <person name="Hamaji T."/>
            <person name="Kawai-Toyooka H."/>
            <person name="Matsuzaki R."/>
            <person name="Takahashi F."/>
            <person name="Nishimura Y."/>
            <person name="Kawachi M."/>
            <person name="Noguchi H."/>
            <person name="Minakuchi Y."/>
            <person name="Umen J.G."/>
            <person name="Toyoda A."/>
            <person name="Nozaki H."/>
        </authorList>
    </citation>
    <scope>NUCLEOTIDE SEQUENCE</scope>
    <source>
        <strain evidence="2">NIES-3785</strain>
    </source>
</reference>
<comment type="caution">
    <text evidence="2">The sequence shown here is derived from an EMBL/GenBank/DDBJ whole genome shotgun (WGS) entry which is preliminary data.</text>
</comment>
<evidence type="ECO:0000256" key="1">
    <source>
        <dbReference type="SAM" id="MobiDB-lite"/>
    </source>
</evidence>
<feature type="region of interest" description="Disordered" evidence="1">
    <location>
        <begin position="119"/>
        <end position="141"/>
    </location>
</feature>
<accession>A0A8J4DA36</accession>
<sequence>MQHMAKSLAPIMEEALVHRLVKRYLQCASSLTVEEAVEMLSQTGEAGLCRDKWEHCPPHGAGVCEHSAHEQGLGDGSLGAAVGRILQGDCRISLADSCCCQSAATTFPPPSMRCLTHSNASPENPPFHRPEPQLGASCVPE</sequence>
<gene>
    <name evidence="2" type="ORF">Vretimale_4087</name>
</gene>
<protein>
    <submittedName>
        <fullName evidence="2">Uncharacterized protein</fullName>
    </submittedName>
</protein>